<organism evidence="2">
    <name type="scientific">Lepeophtheirus salmonis</name>
    <name type="common">Salmon louse</name>
    <name type="synonym">Caligus salmonis</name>
    <dbReference type="NCBI Taxonomy" id="72036"/>
    <lineage>
        <taxon>Eukaryota</taxon>
        <taxon>Metazoa</taxon>
        <taxon>Ecdysozoa</taxon>
        <taxon>Arthropoda</taxon>
        <taxon>Crustacea</taxon>
        <taxon>Multicrustacea</taxon>
        <taxon>Hexanauplia</taxon>
        <taxon>Copepoda</taxon>
        <taxon>Siphonostomatoida</taxon>
        <taxon>Caligidae</taxon>
        <taxon>Lepeophtheirus</taxon>
    </lineage>
</organism>
<reference evidence="2" key="1">
    <citation type="submission" date="2014-05" db="EMBL/GenBank/DDBJ databases">
        <authorList>
            <person name="Chronopoulou M."/>
        </authorList>
    </citation>
    <scope>NUCLEOTIDE SEQUENCE</scope>
    <source>
        <tissue evidence="2">Whole organism</tissue>
    </source>
</reference>
<feature type="chain" id="PRO_5005488887" evidence="1">
    <location>
        <begin position="26"/>
        <end position="44"/>
    </location>
</feature>
<dbReference type="AlphaFoldDB" id="A0A0K2UPS3"/>
<keyword evidence="1" id="KW-0732">Signal</keyword>
<proteinExistence type="predicted"/>
<protein>
    <submittedName>
        <fullName evidence="2">Uncharacterized protein</fullName>
    </submittedName>
</protein>
<accession>A0A0K2UPS3</accession>
<evidence type="ECO:0000256" key="1">
    <source>
        <dbReference type="SAM" id="SignalP"/>
    </source>
</evidence>
<dbReference type="EMBL" id="HACA01022699">
    <property type="protein sequence ID" value="CDW40060.1"/>
    <property type="molecule type" value="Transcribed_RNA"/>
</dbReference>
<name>A0A0K2UPS3_LEPSM</name>
<feature type="signal peptide" evidence="1">
    <location>
        <begin position="1"/>
        <end position="25"/>
    </location>
</feature>
<sequence>MDNVIAVVLLIALLFSSIPLRLNESARRSNLSFSITRIKKKNVV</sequence>
<evidence type="ECO:0000313" key="2">
    <source>
        <dbReference type="EMBL" id="CDW40060.1"/>
    </source>
</evidence>